<dbReference type="OrthoDB" id="41724at2"/>
<dbReference type="PANTHER" id="PTHR43752:SF2">
    <property type="entry name" value="BNR_ASP-BOX REPEAT FAMILY PROTEIN"/>
    <property type="match status" value="1"/>
</dbReference>
<dbReference type="AlphaFoldDB" id="A0A178IJI5"/>
<comment type="caution">
    <text evidence="3">The sequence shown here is derived from an EMBL/GenBank/DDBJ whole genome shotgun (WGS) entry which is preliminary data.</text>
</comment>
<organism evidence="3 4">
    <name type="scientific">Termitidicoccus mucosus</name>
    <dbReference type="NCBI Taxonomy" id="1184151"/>
    <lineage>
        <taxon>Bacteria</taxon>
        <taxon>Pseudomonadati</taxon>
        <taxon>Verrucomicrobiota</taxon>
        <taxon>Opitutia</taxon>
        <taxon>Opitutales</taxon>
        <taxon>Opitutaceae</taxon>
        <taxon>Termitidicoccus</taxon>
    </lineage>
</organism>
<dbReference type="SUPFAM" id="SSF50939">
    <property type="entry name" value="Sialidases"/>
    <property type="match status" value="1"/>
</dbReference>
<dbReference type="STRING" id="1184151.AW736_13185"/>
<dbReference type="InterPro" id="IPR036278">
    <property type="entry name" value="Sialidase_sf"/>
</dbReference>
<evidence type="ECO:0000313" key="3">
    <source>
        <dbReference type="EMBL" id="OAM89415.1"/>
    </source>
</evidence>
<name>A0A178IJI5_9BACT</name>
<feature type="chain" id="PRO_5008089035" description="Sialidase domain-containing protein" evidence="1">
    <location>
        <begin position="24"/>
        <end position="427"/>
    </location>
</feature>
<dbReference type="PANTHER" id="PTHR43752">
    <property type="entry name" value="BNR/ASP-BOX REPEAT FAMILY PROTEIN"/>
    <property type="match status" value="1"/>
</dbReference>
<evidence type="ECO:0000256" key="1">
    <source>
        <dbReference type="SAM" id="SignalP"/>
    </source>
</evidence>
<dbReference type="Proteomes" id="UP000078486">
    <property type="component" value="Unassembled WGS sequence"/>
</dbReference>
<proteinExistence type="predicted"/>
<gene>
    <name evidence="3" type="ORF">AW736_13185</name>
</gene>
<reference evidence="3 4" key="1">
    <citation type="submission" date="2016-01" db="EMBL/GenBank/DDBJ databases">
        <title>High potential of lignocellulose degradation of a new Verrucomicrobia species.</title>
        <authorList>
            <person name="Wang Y."/>
            <person name="Shi Y."/>
            <person name="Qiu Z."/>
            <person name="Liu S."/>
            <person name="Yang H."/>
        </authorList>
    </citation>
    <scope>NUCLEOTIDE SEQUENCE [LARGE SCALE GENOMIC DNA]</scope>
    <source>
        <strain evidence="3 4">TSB47</strain>
    </source>
</reference>
<accession>A0A178IJI5</accession>
<keyword evidence="1" id="KW-0732">Signal</keyword>
<dbReference type="EMBL" id="LRRQ01000096">
    <property type="protein sequence ID" value="OAM89415.1"/>
    <property type="molecule type" value="Genomic_DNA"/>
</dbReference>
<dbReference type="Gene3D" id="2.120.10.10">
    <property type="match status" value="1"/>
</dbReference>
<evidence type="ECO:0000259" key="2">
    <source>
        <dbReference type="Pfam" id="PF13088"/>
    </source>
</evidence>
<keyword evidence="4" id="KW-1185">Reference proteome</keyword>
<feature type="domain" description="Sialidase" evidence="2">
    <location>
        <begin position="82"/>
        <end position="374"/>
    </location>
</feature>
<evidence type="ECO:0000313" key="4">
    <source>
        <dbReference type="Proteomes" id="UP000078486"/>
    </source>
</evidence>
<dbReference type="Pfam" id="PF13088">
    <property type="entry name" value="BNR_2"/>
    <property type="match status" value="1"/>
</dbReference>
<dbReference type="CDD" id="cd15482">
    <property type="entry name" value="Sialidase_non-viral"/>
    <property type="match status" value="1"/>
</dbReference>
<protein>
    <recommendedName>
        <fullName evidence="2">Sialidase domain-containing protein</fullName>
    </recommendedName>
</protein>
<dbReference type="InterPro" id="IPR011040">
    <property type="entry name" value="Sialidase"/>
</dbReference>
<feature type="signal peptide" evidence="1">
    <location>
        <begin position="1"/>
        <end position="23"/>
    </location>
</feature>
<sequence length="427" mass="47246">MPGRAARLLAASACLLLAVAAPAQQPAAPAAKADKFDRAELREIADLALIPPVINPSPLPRYDYDTQDYVMALTTERTPKGRIWTAWIGGGDSPKAFLLAASSDDNGETWSKPRLVIDAQSPNLPIPRTVIIGNFWTDPLGRLWLFFDQTMNHFDGRSGLWATICENPDDASPAWSPPRRIWHGSMLNKPTVLSSGEWLLPAYLLQRDGIGPFKGKNVFSELDPQRGVNVLASSDQGKTWSLRGLRPFPNPDWHEAMIVEKKNGKLWMMARTKKGIMESFSDDQGATWSEPAGTAANIRNTNSRFFFRRLASGRLLLVKNGDELHKSKGRLQLSAWLSDDDGATWKGGLLIEDRVEKRATYPDGFQAPDGTIYIAYDYNRGPGQILMGRFTEADILAGKPVDPRTKLKMVVARPLKKQEPQAEAGAE</sequence>